<dbReference type="NCBIfam" id="TIGR04416">
    <property type="entry name" value="group_II_RT_mat"/>
    <property type="match status" value="1"/>
</dbReference>
<dbReference type="InterPro" id="IPR000123">
    <property type="entry name" value="Reverse_transcriptase_msDNA"/>
</dbReference>
<evidence type="ECO:0000256" key="5">
    <source>
        <dbReference type="ARBA" id="ARBA00022842"/>
    </source>
</evidence>
<evidence type="ECO:0000313" key="13">
    <source>
        <dbReference type="Proteomes" id="UP000286806"/>
    </source>
</evidence>
<dbReference type="GO" id="GO:0003723">
    <property type="term" value="F:RNA binding"/>
    <property type="evidence" value="ECO:0007669"/>
    <property type="project" value="InterPro"/>
</dbReference>
<evidence type="ECO:0000256" key="7">
    <source>
        <dbReference type="ARBA" id="ARBA00023118"/>
    </source>
</evidence>
<comment type="similarity">
    <text evidence="8">Belongs to the bacterial reverse transcriptase family.</text>
</comment>
<evidence type="ECO:0000259" key="11">
    <source>
        <dbReference type="PROSITE" id="PS50878"/>
    </source>
</evidence>
<protein>
    <recommendedName>
        <fullName evidence="1">RNA-directed DNA polymerase</fullName>
        <ecNumber evidence="1">2.7.7.49</ecNumber>
    </recommendedName>
</protein>
<dbReference type="EMBL" id="BGOW01000062">
    <property type="protein sequence ID" value="GBL47669.1"/>
    <property type="molecule type" value="Genomic_DNA"/>
</dbReference>
<evidence type="ECO:0000256" key="2">
    <source>
        <dbReference type="ARBA" id="ARBA00022679"/>
    </source>
</evidence>
<evidence type="ECO:0000313" key="12">
    <source>
        <dbReference type="EMBL" id="GBL47669.1"/>
    </source>
</evidence>
<dbReference type="SUPFAM" id="SSF56672">
    <property type="entry name" value="DNA/RNA polymerases"/>
    <property type="match status" value="1"/>
</dbReference>
<comment type="catalytic activity">
    <reaction evidence="9">
        <text>DNA(n) + a 2'-deoxyribonucleoside 5'-triphosphate = DNA(n+1) + diphosphate</text>
        <dbReference type="Rhea" id="RHEA:22508"/>
        <dbReference type="Rhea" id="RHEA-COMP:17339"/>
        <dbReference type="Rhea" id="RHEA-COMP:17340"/>
        <dbReference type="ChEBI" id="CHEBI:33019"/>
        <dbReference type="ChEBI" id="CHEBI:61560"/>
        <dbReference type="ChEBI" id="CHEBI:173112"/>
        <dbReference type="EC" id="2.7.7.49"/>
    </reaction>
</comment>
<dbReference type="AlphaFoldDB" id="A0A401JHW5"/>
<keyword evidence="6 12" id="KW-0695">RNA-directed DNA polymerase</keyword>
<keyword evidence="5" id="KW-0460">Magnesium</keyword>
<dbReference type="InterPro" id="IPR051083">
    <property type="entry name" value="GrpII_Intron_Splice-Mob/Def"/>
</dbReference>
<evidence type="ECO:0000256" key="6">
    <source>
        <dbReference type="ARBA" id="ARBA00022918"/>
    </source>
</evidence>
<dbReference type="GO" id="GO:0003964">
    <property type="term" value="F:RNA-directed DNA polymerase activity"/>
    <property type="evidence" value="ECO:0007669"/>
    <property type="project" value="UniProtKB-KW"/>
</dbReference>
<evidence type="ECO:0000256" key="10">
    <source>
        <dbReference type="SAM" id="MobiDB-lite"/>
    </source>
</evidence>
<evidence type="ECO:0000256" key="4">
    <source>
        <dbReference type="ARBA" id="ARBA00022723"/>
    </source>
</evidence>
<organism evidence="12 13">
    <name type="scientific">Sulfuriferula multivorans</name>
    <dbReference type="NCBI Taxonomy" id="1559896"/>
    <lineage>
        <taxon>Bacteria</taxon>
        <taxon>Pseudomonadati</taxon>
        <taxon>Pseudomonadota</taxon>
        <taxon>Betaproteobacteria</taxon>
        <taxon>Nitrosomonadales</taxon>
        <taxon>Sulfuricellaceae</taxon>
        <taxon>Sulfuriferula</taxon>
    </lineage>
</organism>
<evidence type="ECO:0000256" key="3">
    <source>
        <dbReference type="ARBA" id="ARBA00022695"/>
    </source>
</evidence>
<dbReference type="GO" id="GO:0046872">
    <property type="term" value="F:metal ion binding"/>
    <property type="evidence" value="ECO:0007669"/>
    <property type="project" value="UniProtKB-KW"/>
</dbReference>
<dbReference type="Pfam" id="PF08388">
    <property type="entry name" value="GIIM"/>
    <property type="match status" value="1"/>
</dbReference>
<evidence type="ECO:0000256" key="9">
    <source>
        <dbReference type="ARBA" id="ARBA00048173"/>
    </source>
</evidence>
<dbReference type="InterPro" id="IPR043128">
    <property type="entry name" value="Rev_trsase/Diguanyl_cyclase"/>
</dbReference>
<dbReference type="CDD" id="cd01651">
    <property type="entry name" value="RT_G2_intron"/>
    <property type="match status" value="1"/>
</dbReference>
<dbReference type="InterPro" id="IPR000477">
    <property type="entry name" value="RT_dom"/>
</dbReference>
<dbReference type="Pfam" id="PF00078">
    <property type="entry name" value="RVT_1"/>
    <property type="match status" value="1"/>
</dbReference>
<dbReference type="InterPro" id="IPR030931">
    <property type="entry name" value="Group_II_RT_mat"/>
</dbReference>
<name>A0A401JHW5_9PROT</name>
<feature type="domain" description="Reverse transcriptase" evidence="11">
    <location>
        <begin position="89"/>
        <end position="317"/>
    </location>
</feature>
<evidence type="ECO:0000256" key="1">
    <source>
        <dbReference type="ARBA" id="ARBA00012493"/>
    </source>
</evidence>
<dbReference type="Gene3D" id="3.30.70.270">
    <property type="match status" value="1"/>
</dbReference>
<dbReference type="Proteomes" id="UP000286806">
    <property type="component" value="Unassembled WGS sequence"/>
</dbReference>
<dbReference type="InterPro" id="IPR043502">
    <property type="entry name" value="DNA/RNA_pol_sf"/>
</dbReference>
<keyword evidence="3" id="KW-0548">Nucleotidyltransferase</keyword>
<dbReference type="PRINTS" id="PR00866">
    <property type="entry name" value="RNADNAPOLMS"/>
</dbReference>
<feature type="region of interest" description="Disordered" evidence="10">
    <location>
        <begin position="1"/>
        <end position="20"/>
    </location>
</feature>
<dbReference type="OrthoDB" id="8538592at2"/>
<proteinExistence type="inferred from homology"/>
<evidence type="ECO:0000256" key="8">
    <source>
        <dbReference type="ARBA" id="ARBA00034120"/>
    </source>
</evidence>
<dbReference type="PANTHER" id="PTHR34047">
    <property type="entry name" value="NUCLEAR INTRON MATURASE 1, MITOCHONDRIAL-RELATED"/>
    <property type="match status" value="1"/>
</dbReference>
<dbReference type="GO" id="GO:0051607">
    <property type="term" value="P:defense response to virus"/>
    <property type="evidence" value="ECO:0007669"/>
    <property type="project" value="UniProtKB-KW"/>
</dbReference>
<dbReference type="PROSITE" id="PS50878">
    <property type="entry name" value="RT_POL"/>
    <property type="match status" value="1"/>
</dbReference>
<dbReference type="InterPro" id="IPR013597">
    <property type="entry name" value="Mat_intron_G2"/>
</dbReference>
<keyword evidence="2" id="KW-0808">Transferase</keyword>
<reference evidence="12 13" key="1">
    <citation type="journal article" date="2019" name="Front. Microbiol.">
        <title>Genomes of Neutrophilic Sulfur-Oxidizing Chemolithoautotrophs Representing 9 Proteobacterial Species From 8 Genera.</title>
        <authorList>
            <person name="Watanabe T."/>
            <person name="Kojima H."/>
            <person name="Umezawa K."/>
            <person name="Hori C."/>
            <person name="Takasuka T.E."/>
            <person name="Kato Y."/>
            <person name="Fukui M."/>
        </authorList>
    </citation>
    <scope>NUCLEOTIDE SEQUENCE [LARGE SCALE GENOMIC DNA]</scope>
    <source>
        <strain evidence="12 13">TTN</strain>
    </source>
</reference>
<keyword evidence="13" id="KW-1185">Reference proteome</keyword>
<gene>
    <name evidence="12" type="ORF">SFMTTN_3511</name>
</gene>
<accession>A0A401JHW5</accession>
<dbReference type="EC" id="2.7.7.49" evidence="1"/>
<comment type="caution">
    <text evidence="12">The sequence shown here is derived from an EMBL/GenBank/DDBJ whole genome shotgun (WGS) entry which is preliminary data.</text>
</comment>
<keyword evidence="7" id="KW-0051">Antiviral defense</keyword>
<dbReference type="RefSeq" id="WP_124706421.1">
    <property type="nucleotide sequence ID" value="NZ_BGOW01000062.1"/>
</dbReference>
<dbReference type="PANTHER" id="PTHR34047:SF8">
    <property type="entry name" value="PROTEIN YKFC"/>
    <property type="match status" value="1"/>
</dbReference>
<keyword evidence="4" id="KW-0479">Metal-binding</keyword>
<sequence length="463" mass="52691">MQIDEATKQATAPSTEKDERISSMAGLGAEIGTAADGQTKAEGLRQMDAVVERSNLWRAYERVMRNKGAAGADGLTVSDFKAWLQQHWPSVKAALLAGSYIPAAIRKVDIPKPNGGVRTLGIPTVLDRLIQQALLQVLQPEFEPEFSEHSYGFRPGRNAWQAVQRAQSYIGEGRRWVVDLDLEKFFDRVNHDILMSRIARQVNDDRVLKLIRRYLEAGMMSEGIVSARTEGTPQGGPLSPLLSNILLTDLDRELERRGHRFCRYADDCNIYVKSEVAGRHAMEAITDYLEKKLKLQVNRGKSAVARPWQRKFLGYSVTWHKQPRLKIADSSLKRLKDRVREIVVGNASRNLDKTIAALNPVLRGWTSYFRLTEVKGVLQELDGWIRRKLRCLLWRQWKRPATRNKRLQARGVDETRAWKSASNGRGPWWNAGASHMNAAYPKRFFDVLGLVSLLDTQRRFQHV</sequence>